<feature type="non-terminal residue" evidence="2">
    <location>
        <position position="192"/>
    </location>
</feature>
<keyword evidence="1" id="KW-0812">Transmembrane</keyword>
<comment type="caution">
    <text evidence="2">The sequence shown here is derived from an EMBL/GenBank/DDBJ whole genome shotgun (WGS) entry which is preliminary data.</text>
</comment>
<dbReference type="EMBL" id="BGPR01048817">
    <property type="protein sequence ID" value="GBO25828.1"/>
    <property type="molecule type" value="Genomic_DNA"/>
</dbReference>
<accession>A0A4Y2VN38</accession>
<feature type="transmembrane region" description="Helical" evidence="1">
    <location>
        <begin position="150"/>
        <end position="170"/>
    </location>
</feature>
<reference evidence="2 3" key="1">
    <citation type="journal article" date="2019" name="Sci. Rep.">
        <title>Orb-weaving spider Araneus ventricosus genome elucidates the spidroin gene catalogue.</title>
        <authorList>
            <person name="Kono N."/>
            <person name="Nakamura H."/>
            <person name="Ohtoshi R."/>
            <person name="Moran D.A.P."/>
            <person name="Shinohara A."/>
            <person name="Yoshida Y."/>
            <person name="Fujiwara M."/>
            <person name="Mori M."/>
            <person name="Tomita M."/>
            <person name="Arakawa K."/>
        </authorList>
    </citation>
    <scope>NUCLEOTIDE SEQUENCE [LARGE SCALE GENOMIC DNA]</scope>
</reference>
<keyword evidence="1" id="KW-1133">Transmembrane helix</keyword>
<evidence type="ECO:0000313" key="2">
    <source>
        <dbReference type="EMBL" id="GBO25828.1"/>
    </source>
</evidence>
<keyword evidence="3" id="KW-1185">Reference proteome</keyword>
<proteinExistence type="predicted"/>
<keyword evidence="1" id="KW-0472">Membrane</keyword>
<evidence type="ECO:0000313" key="3">
    <source>
        <dbReference type="Proteomes" id="UP000499080"/>
    </source>
</evidence>
<organism evidence="2 3">
    <name type="scientific">Araneus ventricosus</name>
    <name type="common">Orbweaver spider</name>
    <name type="synonym">Epeira ventricosa</name>
    <dbReference type="NCBI Taxonomy" id="182803"/>
    <lineage>
        <taxon>Eukaryota</taxon>
        <taxon>Metazoa</taxon>
        <taxon>Ecdysozoa</taxon>
        <taxon>Arthropoda</taxon>
        <taxon>Chelicerata</taxon>
        <taxon>Arachnida</taxon>
        <taxon>Araneae</taxon>
        <taxon>Araneomorphae</taxon>
        <taxon>Entelegynae</taxon>
        <taxon>Araneoidea</taxon>
        <taxon>Araneidae</taxon>
        <taxon>Araneus</taxon>
    </lineage>
</organism>
<dbReference type="Proteomes" id="UP000499080">
    <property type="component" value="Unassembled WGS sequence"/>
</dbReference>
<gene>
    <name evidence="2" type="ORF">AVEN_236053_1</name>
</gene>
<name>A0A4Y2VN38_ARAVE</name>
<dbReference type="AlphaFoldDB" id="A0A4Y2VN38"/>
<evidence type="ECO:0000256" key="1">
    <source>
        <dbReference type="SAM" id="Phobius"/>
    </source>
</evidence>
<protein>
    <submittedName>
        <fullName evidence="2">Uncharacterized protein</fullName>
    </submittedName>
</protein>
<sequence length="192" mass="21590">MPFSEQAFCGDKIWRRAWCRRKTITADARTTSVVAALPALLRSGAVLGWRTSLDLLAPRLMVRSARSVLSAAANRLRFFRSLAALAAALSIFCCRSRHRRTACITVQFRRSRFLVSPLRARQHYDCRAAVTCRLWFAAAGFIPAFSRRCAASICLLLVPGLLFFSVISIARARSLQHRCLTARHAQCDKRFS</sequence>